<dbReference type="PANTHER" id="PTHR33490:SF1">
    <property type="entry name" value="SLL1233 PROTEIN"/>
    <property type="match status" value="1"/>
</dbReference>
<dbReference type="InterPro" id="IPR038765">
    <property type="entry name" value="Papain-like_cys_pep_sf"/>
</dbReference>
<organism evidence="2 3">
    <name type="scientific">Aphanocapsa feldmannii 277cI</name>
    <dbReference type="NCBI Taxonomy" id="2507554"/>
    <lineage>
        <taxon>Bacteria</taxon>
        <taxon>Bacillati</taxon>
        <taxon>Cyanobacteriota</taxon>
        <taxon>Cyanophyceae</taxon>
        <taxon>Oscillatoriophycideae</taxon>
        <taxon>Chroococcales</taxon>
        <taxon>Microcystaceae</taxon>
        <taxon>Aphanocapsa</taxon>
    </lineage>
</organism>
<accession>A0A524RRN0</accession>
<dbReference type="SUPFAM" id="SSF54001">
    <property type="entry name" value="Cysteine proteinases"/>
    <property type="match status" value="1"/>
</dbReference>
<evidence type="ECO:0000313" key="2">
    <source>
        <dbReference type="EMBL" id="TGH18663.1"/>
    </source>
</evidence>
<dbReference type="AlphaFoldDB" id="A0A524RRN0"/>
<dbReference type="PANTHER" id="PTHR33490">
    <property type="entry name" value="BLR5614 PROTEIN-RELATED"/>
    <property type="match status" value="1"/>
</dbReference>
<proteinExistence type="predicted"/>
<evidence type="ECO:0000259" key="1">
    <source>
        <dbReference type="SMART" id="SM00460"/>
    </source>
</evidence>
<dbReference type="Pfam" id="PF08379">
    <property type="entry name" value="Bact_transglu_N"/>
    <property type="match status" value="1"/>
</dbReference>
<dbReference type="InterPro" id="IPR013589">
    <property type="entry name" value="Bac_transglu_N"/>
</dbReference>
<sequence>MKVTLTHRLSYDYTSPVQLGEHRLCLRPRSLLHHHLEVHPGPQRSLPMLAAGNDEVLKLWFAGQTEHFMLEAVSTVVTQLPPPLDLCIDGEVAPLPYRPGDLDAELHANLRGWLANGQHDPAVVELAQESLLGSEGQCLLFFDMLHRQIQERVNYTERHHGTAWPAGRTLRERLGSCRDLAVLMIEACRCVGLPARFTSGYHLADDRRGAYDLHAWCEVYVPGAGWRGFDPSCGCPVDDRYVVLAASADPTLTAAVQGSFSGAPGVTSHMVWSIEADITAEGDSSRMAGLCTDRDGCSDELQEASSAI</sequence>
<reference evidence="2 3" key="1">
    <citation type="journal article" date="2019" name="mSystems">
        <title>Life at home and on the roam: Genomic adaptions reflect the dual lifestyle of an intracellular, facultative symbiont.</title>
        <authorList>
            <person name="Burgsdorf I."/>
        </authorList>
    </citation>
    <scope>NUCLEOTIDE SEQUENCE [LARGE SCALE GENOMIC DNA]</scope>
    <source>
        <strain evidence="2">277cI</strain>
    </source>
</reference>
<evidence type="ECO:0000313" key="3">
    <source>
        <dbReference type="Proteomes" id="UP000315454"/>
    </source>
</evidence>
<gene>
    <name evidence="2" type="ORF">ERJ68_08875</name>
</gene>
<feature type="domain" description="Transglutaminase-like" evidence="1">
    <location>
        <begin position="169"/>
        <end position="233"/>
    </location>
</feature>
<name>A0A524RRN0_9CHRO</name>
<comment type="caution">
    <text evidence="2">The sequence shown here is derived from an EMBL/GenBank/DDBJ whole genome shotgun (WGS) entry which is preliminary data.</text>
</comment>
<dbReference type="EMBL" id="SRMN01000172">
    <property type="protein sequence ID" value="TGH18663.1"/>
    <property type="molecule type" value="Genomic_DNA"/>
</dbReference>
<dbReference type="InterPro" id="IPR002931">
    <property type="entry name" value="Transglutaminase-like"/>
</dbReference>
<dbReference type="Gene3D" id="3.10.620.30">
    <property type="match status" value="1"/>
</dbReference>
<dbReference type="SMART" id="SM00460">
    <property type="entry name" value="TGc"/>
    <property type="match status" value="1"/>
</dbReference>
<dbReference type="Proteomes" id="UP000315454">
    <property type="component" value="Unassembled WGS sequence"/>
</dbReference>
<protein>
    <submittedName>
        <fullName evidence="2">Transglutaminase family protein</fullName>
    </submittedName>
</protein>
<dbReference type="Pfam" id="PF01841">
    <property type="entry name" value="Transglut_core"/>
    <property type="match status" value="1"/>
</dbReference>